<dbReference type="SUPFAM" id="SSF52317">
    <property type="entry name" value="Class I glutamine amidotransferase-like"/>
    <property type="match status" value="1"/>
</dbReference>
<evidence type="ECO:0000259" key="1">
    <source>
        <dbReference type="Pfam" id="PF01965"/>
    </source>
</evidence>
<dbReference type="CDD" id="cd03139">
    <property type="entry name" value="GATase1_PfpI_2"/>
    <property type="match status" value="1"/>
</dbReference>
<dbReference type="EC" id="4.2.1.103" evidence="2"/>
<dbReference type="GO" id="GO:0050549">
    <property type="term" value="F:cyclohexyl-isocyanide hydratase activity"/>
    <property type="evidence" value="ECO:0007669"/>
    <property type="project" value="UniProtKB-EC"/>
</dbReference>
<protein>
    <submittedName>
        <fullName evidence="2">Isonitrile hydratase</fullName>
        <ecNumber evidence="2">4.2.1.103</ecNumber>
    </submittedName>
</protein>
<dbReference type="Proteomes" id="UP000837932">
    <property type="component" value="Unassembled WGS sequence"/>
</dbReference>
<organism evidence="2 3">
    <name type="scientific">Emticicia aquatica</name>
    <dbReference type="NCBI Taxonomy" id="1681835"/>
    <lineage>
        <taxon>Bacteria</taxon>
        <taxon>Pseudomonadati</taxon>
        <taxon>Bacteroidota</taxon>
        <taxon>Cytophagia</taxon>
        <taxon>Cytophagales</taxon>
        <taxon>Leadbetterellaceae</taxon>
        <taxon>Emticicia</taxon>
    </lineage>
</organism>
<feature type="domain" description="DJ-1/PfpI" evidence="1">
    <location>
        <begin position="23"/>
        <end position="200"/>
    </location>
</feature>
<evidence type="ECO:0000313" key="3">
    <source>
        <dbReference type="Proteomes" id="UP000837932"/>
    </source>
</evidence>
<keyword evidence="3" id="KW-1185">Reference proteome</keyword>
<dbReference type="Pfam" id="PF01965">
    <property type="entry name" value="DJ-1_PfpI"/>
    <property type="match status" value="1"/>
</dbReference>
<proteinExistence type="predicted"/>
<reference evidence="2" key="1">
    <citation type="submission" date="2021-12" db="EMBL/GenBank/DDBJ databases">
        <authorList>
            <person name="Rodrigo-Torres L."/>
            <person name="Arahal R. D."/>
            <person name="Lucena T."/>
        </authorList>
    </citation>
    <scope>NUCLEOTIDE SEQUENCE</scope>
    <source>
        <strain evidence="2">CECT 8858</strain>
    </source>
</reference>
<dbReference type="EMBL" id="CAKLPY010000002">
    <property type="protein sequence ID" value="CAH0996168.1"/>
    <property type="molecule type" value="Genomic_DNA"/>
</dbReference>
<gene>
    <name evidence="2" type="primary">inhA</name>
    <name evidence="2" type="ORF">EMA8858_02298</name>
</gene>
<accession>A0ABM9AQF1</accession>
<sequence length="222" mass="25087">MRMFLKSRYFYFRILKPPSFMRTVAIFIFDDVEVLDFTGPFEIFGVAGKQNAGNGYFEVFTVAEKSTIAARNNLIIRPTYTFENCPIPDILLIPGGGGFKSDGTPFGTRREMNNEKLLNWVREMNKKVELLLSVCTGSLILAKTGLLENLSATTHFKAVEQMRQVAPNTELFPEKRWVDNGRIILSAGVSAGIDMSLYVVSKLHGEEAAIETATYIQYDYWK</sequence>
<evidence type="ECO:0000313" key="2">
    <source>
        <dbReference type="EMBL" id="CAH0996168.1"/>
    </source>
</evidence>
<dbReference type="InterPro" id="IPR052158">
    <property type="entry name" value="INH-QAR"/>
</dbReference>
<dbReference type="PANTHER" id="PTHR43130:SF14">
    <property type="entry name" value="DJ-1_PFPI DOMAIN-CONTAINING PROTEIN"/>
    <property type="match status" value="1"/>
</dbReference>
<dbReference type="InterPro" id="IPR002818">
    <property type="entry name" value="DJ-1/PfpI"/>
</dbReference>
<dbReference type="InterPro" id="IPR029062">
    <property type="entry name" value="Class_I_gatase-like"/>
</dbReference>
<keyword evidence="2" id="KW-0456">Lyase</keyword>
<dbReference type="Gene3D" id="3.40.50.880">
    <property type="match status" value="1"/>
</dbReference>
<comment type="caution">
    <text evidence="2">The sequence shown here is derived from an EMBL/GenBank/DDBJ whole genome shotgun (WGS) entry which is preliminary data.</text>
</comment>
<dbReference type="PANTHER" id="PTHR43130">
    <property type="entry name" value="ARAC-FAMILY TRANSCRIPTIONAL REGULATOR"/>
    <property type="match status" value="1"/>
</dbReference>
<name>A0ABM9AQF1_9BACT</name>